<dbReference type="Proteomes" id="UP000553632">
    <property type="component" value="Unassembled WGS sequence"/>
</dbReference>
<dbReference type="OMA" id="HEHPRED"/>
<dbReference type="SUPFAM" id="SSF57850">
    <property type="entry name" value="RING/U-box"/>
    <property type="match status" value="2"/>
</dbReference>
<sequence length="557" mass="60830">MSDPIVLKLHFNSDIVRVRLEESSQCDGLSQVRSYIINTWSPLAHQDFTVYYLDDEGDKCLLNDRSLPDAREVAKEVAASNKKSTPTMDLYVEVAKNEEKESAGGPQTQPNYFHNFASCDVCGQFPIVGRRYKCTTCPDYDMCEACYQGRTEDTHDATHKFSEVPGAPVPPMFPWFMMGKGKGKGKGYFAGSPECGFPTCFGGKGKGGEGKGKGKGCFSSPCVCPMGPPGGKGKGKGKGSSPAEWLKDMWTQGKAAAEDFVKSAGIHPGVACDVCDVCPIVGIRYKCLTCPNYDLCGECYNNKEVVHEHPREDFWAMTPEDTIDLWNADEPATAADKTEKPAAADKTEKPAAADKTEKPAAADKTEMPATAEKNEKPASSEQKPAGPAEKEKTSAEEASEAGQQSEGDNRDSTSDTGSWTQVDRQVPPQAEGPSCAQLDAEQQQQEETREEAQPQQSQQDGQQPQSPAESLVNLMTDLGLVQNREAAGQFVRDVMSASQDITAMVDHFRTHAQAVQEQMRQAQEQTRRSQEEATRAQQGQPQQQQQPPREEGDEAKE</sequence>
<keyword evidence="1" id="KW-0479">Metal-binding</keyword>
<feature type="region of interest" description="Disordered" evidence="5">
    <location>
        <begin position="512"/>
        <end position="557"/>
    </location>
</feature>
<protein>
    <recommendedName>
        <fullName evidence="6">ZZ-type domain-containing protein</fullName>
    </recommendedName>
</protein>
<keyword evidence="2 4" id="KW-0863">Zinc-finger</keyword>
<dbReference type="Gene3D" id="3.10.20.90">
    <property type="entry name" value="Phosphatidylinositol 3-kinase Catalytic Subunit, Chain A, domain 1"/>
    <property type="match status" value="1"/>
</dbReference>
<dbReference type="SMART" id="SM00291">
    <property type="entry name" value="ZnF_ZZ"/>
    <property type="match status" value="2"/>
</dbReference>
<evidence type="ECO:0000313" key="8">
    <source>
        <dbReference type="Proteomes" id="UP000553632"/>
    </source>
</evidence>
<feature type="compositionally biased region" description="Basic and acidic residues" evidence="5">
    <location>
        <begin position="336"/>
        <end position="378"/>
    </location>
</feature>
<accession>A0A7J6U119</accession>
<dbReference type="PANTHER" id="PTHR15090">
    <property type="entry name" value="SEQUESTOSOME 1-RELATED"/>
    <property type="match status" value="1"/>
</dbReference>
<feature type="compositionally biased region" description="Polar residues" evidence="5">
    <location>
        <begin position="513"/>
        <end position="524"/>
    </location>
</feature>
<dbReference type="GO" id="GO:0008270">
    <property type="term" value="F:zinc ion binding"/>
    <property type="evidence" value="ECO:0007669"/>
    <property type="project" value="UniProtKB-KW"/>
</dbReference>
<dbReference type="PROSITE" id="PS50135">
    <property type="entry name" value="ZF_ZZ_2"/>
    <property type="match status" value="2"/>
</dbReference>
<dbReference type="AlphaFoldDB" id="A0A7J6U119"/>
<dbReference type="SUPFAM" id="SSF54277">
    <property type="entry name" value="CAD &amp; PB1 domains"/>
    <property type="match status" value="1"/>
</dbReference>
<feature type="region of interest" description="Disordered" evidence="5">
    <location>
        <begin position="334"/>
        <end position="476"/>
    </location>
</feature>
<dbReference type="Pfam" id="PF00569">
    <property type="entry name" value="ZZ"/>
    <property type="match status" value="2"/>
</dbReference>
<evidence type="ECO:0000256" key="4">
    <source>
        <dbReference type="PROSITE-ProRule" id="PRU00228"/>
    </source>
</evidence>
<reference evidence="7 8" key="1">
    <citation type="submission" date="2020-04" db="EMBL/GenBank/DDBJ databases">
        <title>Perkinsus olseni comparative genomics.</title>
        <authorList>
            <person name="Bogema D.R."/>
        </authorList>
    </citation>
    <scope>NUCLEOTIDE SEQUENCE [LARGE SCALE GENOMIC DNA]</scope>
    <source>
        <strain evidence="7 8">ATCC PRA-207</strain>
    </source>
</reference>
<organism evidence="7 8">
    <name type="scientific">Perkinsus olseni</name>
    <name type="common">Perkinsus atlanticus</name>
    <dbReference type="NCBI Taxonomy" id="32597"/>
    <lineage>
        <taxon>Eukaryota</taxon>
        <taxon>Sar</taxon>
        <taxon>Alveolata</taxon>
        <taxon>Perkinsozoa</taxon>
        <taxon>Perkinsea</taxon>
        <taxon>Perkinsida</taxon>
        <taxon>Perkinsidae</taxon>
        <taxon>Perkinsus</taxon>
    </lineage>
</organism>
<dbReference type="EMBL" id="JABANO010006656">
    <property type="protein sequence ID" value="KAF4751424.1"/>
    <property type="molecule type" value="Genomic_DNA"/>
</dbReference>
<comment type="caution">
    <text evidence="7">The sequence shown here is derived from an EMBL/GenBank/DDBJ whole genome shotgun (WGS) entry which is preliminary data.</text>
</comment>
<dbReference type="InterPro" id="IPR043145">
    <property type="entry name" value="Znf_ZZ_sf"/>
</dbReference>
<evidence type="ECO:0000256" key="1">
    <source>
        <dbReference type="ARBA" id="ARBA00022723"/>
    </source>
</evidence>
<dbReference type="InterPro" id="IPR052260">
    <property type="entry name" value="Autophagy_Rcpt_SigReg"/>
</dbReference>
<proteinExistence type="predicted"/>
<evidence type="ECO:0000256" key="2">
    <source>
        <dbReference type="ARBA" id="ARBA00022771"/>
    </source>
</evidence>
<dbReference type="CDD" id="cd02340">
    <property type="entry name" value="ZZ_NBR1_like"/>
    <property type="match status" value="2"/>
</dbReference>
<evidence type="ECO:0000256" key="3">
    <source>
        <dbReference type="ARBA" id="ARBA00022833"/>
    </source>
</evidence>
<feature type="domain" description="ZZ-type" evidence="6">
    <location>
        <begin position="267"/>
        <end position="325"/>
    </location>
</feature>
<dbReference type="PROSITE" id="PS01357">
    <property type="entry name" value="ZF_ZZ_1"/>
    <property type="match status" value="2"/>
</dbReference>
<evidence type="ECO:0000259" key="6">
    <source>
        <dbReference type="PROSITE" id="PS50135"/>
    </source>
</evidence>
<feature type="compositionally biased region" description="Low complexity" evidence="5">
    <location>
        <begin position="453"/>
        <end position="467"/>
    </location>
</feature>
<gene>
    <name evidence="7" type="ORF">FOZ63_033110</name>
</gene>
<feature type="compositionally biased region" description="Low complexity" evidence="5">
    <location>
        <begin position="537"/>
        <end position="547"/>
    </location>
</feature>
<evidence type="ECO:0000256" key="5">
    <source>
        <dbReference type="SAM" id="MobiDB-lite"/>
    </source>
</evidence>
<dbReference type="Gene3D" id="3.30.60.90">
    <property type="match status" value="2"/>
</dbReference>
<evidence type="ECO:0000313" key="7">
    <source>
        <dbReference type="EMBL" id="KAF4751424.1"/>
    </source>
</evidence>
<feature type="compositionally biased region" description="Polar residues" evidence="5">
    <location>
        <begin position="414"/>
        <end position="423"/>
    </location>
</feature>
<name>A0A7J6U119_PEROL</name>
<feature type="compositionally biased region" description="Basic and acidic residues" evidence="5">
    <location>
        <begin position="525"/>
        <end position="534"/>
    </location>
</feature>
<feature type="domain" description="ZZ-type" evidence="6">
    <location>
        <begin position="114"/>
        <end position="169"/>
    </location>
</feature>
<keyword evidence="3" id="KW-0862">Zinc</keyword>
<dbReference type="InterPro" id="IPR000433">
    <property type="entry name" value="Znf_ZZ"/>
</dbReference>
<keyword evidence="8" id="KW-1185">Reference proteome</keyword>